<dbReference type="PANTHER" id="PTHR47691">
    <property type="entry name" value="REGULATOR-RELATED"/>
    <property type="match status" value="1"/>
</dbReference>
<evidence type="ECO:0000259" key="1">
    <source>
        <dbReference type="PROSITE" id="PS50943"/>
    </source>
</evidence>
<evidence type="ECO:0000313" key="3">
    <source>
        <dbReference type="Proteomes" id="UP001144280"/>
    </source>
</evidence>
<protein>
    <recommendedName>
        <fullName evidence="1">HTH cro/C1-type domain-containing protein</fullName>
    </recommendedName>
</protein>
<dbReference type="InterPro" id="IPR010982">
    <property type="entry name" value="Lambda_DNA-bd_dom_sf"/>
</dbReference>
<dbReference type="SUPFAM" id="SSF47413">
    <property type="entry name" value="lambda repressor-like DNA-binding domains"/>
    <property type="match status" value="1"/>
</dbReference>
<evidence type="ECO:0000313" key="2">
    <source>
        <dbReference type="EMBL" id="GLI03490.1"/>
    </source>
</evidence>
<dbReference type="Gene3D" id="3.40.50.300">
    <property type="entry name" value="P-loop containing nucleotide triphosphate hydrolases"/>
    <property type="match status" value="1"/>
</dbReference>
<dbReference type="Gene3D" id="1.10.260.40">
    <property type="entry name" value="lambda repressor-like DNA-binding domains"/>
    <property type="match status" value="1"/>
</dbReference>
<dbReference type="SMART" id="SM00530">
    <property type="entry name" value="HTH_XRE"/>
    <property type="match status" value="1"/>
</dbReference>
<accession>A0ABQ5RAR1</accession>
<keyword evidence="3" id="KW-1185">Reference proteome</keyword>
<dbReference type="SUPFAM" id="SSF52540">
    <property type="entry name" value="P-loop containing nucleoside triphosphate hydrolases"/>
    <property type="match status" value="1"/>
</dbReference>
<gene>
    <name evidence="2" type="ORF">Pa4123_87680</name>
</gene>
<reference evidence="2" key="1">
    <citation type="submission" date="2022-12" db="EMBL/GenBank/DDBJ databases">
        <title>New Phytohabitans aurantiacus sp. RD004123 nov., an actinomycete isolated from soil.</title>
        <authorList>
            <person name="Triningsih D.W."/>
            <person name="Harunari E."/>
            <person name="Igarashi Y."/>
        </authorList>
    </citation>
    <scope>NUCLEOTIDE SEQUENCE</scope>
    <source>
        <strain evidence="2">RD004123</strain>
    </source>
</reference>
<dbReference type="EMBL" id="BSDI01000086">
    <property type="protein sequence ID" value="GLI03490.1"/>
    <property type="molecule type" value="Genomic_DNA"/>
</dbReference>
<dbReference type="PROSITE" id="PS50943">
    <property type="entry name" value="HTH_CROC1"/>
    <property type="match status" value="1"/>
</dbReference>
<comment type="caution">
    <text evidence="2">The sequence shown here is derived from an EMBL/GenBank/DDBJ whole genome shotgun (WGS) entry which is preliminary data.</text>
</comment>
<proteinExistence type="predicted"/>
<dbReference type="Pfam" id="PF01381">
    <property type="entry name" value="HTH_3"/>
    <property type="match status" value="1"/>
</dbReference>
<organism evidence="2 3">
    <name type="scientific">Phytohabitans aurantiacus</name>
    <dbReference type="NCBI Taxonomy" id="3016789"/>
    <lineage>
        <taxon>Bacteria</taxon>
        <taxon>Bacillati</taxon>
        <taxon>Actinomycetota</taxon>
        <taxon>Actinomycetes</taxon>
        <taxon>Micromonosporales</taxon>
        <taxon>Micromonosporaceae</taxon>
    </lineage>
</organism>
<sequence>MKLGKTVAMLRKVRGWTQEELAERCGLSVRTIRNVELGWVENPRQSSVNLLMRALDAEGVESSALGPPGGTRWRGVPAPHQPIIGMRRELEDLTRTVLTSRLTTLLGFGGVGKTRVALAAAATAAVTFRYGVALVELGDIPAETQGSAPPTALVLDRVRRVIDDRRGWDEPAQDGAVADQLLVLDNAEHLPSAVTAAALILLRDHPRVHILITTRRPLTERLGASRELGPLAVEPAHEVRPAQQREQGGEASLAPAVELVLRRSAAAVDLGRDLPAVTELCRRLGGIPRALEFATERLRTIPIHVLLASGPALSALRTSDHSLLPHQRSLGGSIQWSVDLLSDDHRRLLRRIAGMATTRFSLDQVVDEAGPPHLAMDSALCLFSDLVDNALVAPAGELYEYRLMPYVREVICAEETPRHAYALGAR</sequence>
<dbReference type="Proteomes" id="UP001144280">
    <property type="component" value="Unassembled WGS sequence"/>
</dbReference>
<name>A0ABQ5RAR1_9ACTN</name>
<dbReference type="RefSeq" id="WP_281905750.1">
    <property type="nucleotide sequence ID" value="NZ_BSDI01000086.1"/>
</dbReference>
<dbReference type="InterPro" id="IPR001387">
    <property type="entry name" value="Cro/C1-type_HTH"/>
</dbReference>
<dbReference type="InterPro" id="IPR027417">
    <property type="entry name" value="P-loop_NTPase"/>
</dbReference>
<dbReference type="CDD" id="cd00093">
    <property type="entry name" value="HTH_XRE"/>
    <property type="match status" value="1"/>
</dbReference>
<feature type="domain" description="HTH cro/C1-type" evidence="1">
    <location>
        <begin position="7"/>
        <end position="62"/>
    </location>
</feature>
<dbReference type="PANTHER" id="PTHR47691:SF3">
    <property type="entry name" value="HTH-TYPE TRANSCRIPTIONAL REGULATOR RV0890C-RELATED"/>
    <property type="match status" value="1"/>
</dbReference>